<gene>
    <name evidence="2" type="ORF">SAMN05216233_11693</name>
</gene>
<dbReference type="PROSITE" id="PS51257">
    <property type="entry name" value="PROKAR_LIPOPROTEIN"/>
    <property type="match status" value="1"/>
</dbReference>
<keyword evidence="3" id="KW-1185">Reference proteome</keyword>
<feature type="region of interest" description="Disordered" evidence="1">
    <location>
        <begin position="115"/>
        <end position="141"/>
    </location>
</feature>
<feature type="compositionally biased region" description="Basic and acidic residues" evidence="1">
    <location>
        <begin position="115"/>
        <end position="132"/>
    </location>
</feature>
<dbReference type="AlphaFoldDB" id="A0A1G5HYI8"/>
<feature type="compositionally biased region" description="Basic residues" evidence="1">
    <location>
        <begin position="221"/>
        <end position="233"/>
    </location>
</feature>
<evidence type="ECO:0000256" key="1">
    <source>
        <dbReference type="SAM" id="MobiDB-lite"/>
    </source>
</evidence>
<accession>A0A1G5HYI8</accession>
<feature type="region of interest" description="Disordered" evidence="1">
    <location>
        <begin position="199"/>
        <end position="253"/>
    </location>
</feature>
<dbReference type="Proteomes" id="UP000198870">
    <property type="component" value="Unassembled WGS sequence"/>
</dbReference>
<dbReference type="RefSeq" id="WP_092213082.1">
    <property type="nucleotide sequence ID" value="NZ_FMUX01000016.1"/>
</dbReference>
<dbReference type="EMBL" id="FMUX01000016">
    <property type="protein sequence ID" value="SCY68863.1"/>
    <property type="molecule type" value="Genomic_DNA"/>
</dbReference>
<protein>
    <submittedName>
        <fullName evidence="2">Uncharacterized protein</fullName>
    </submittedName>
</protein>
<name>A0A1G5HYI8_9BACT</name>
<proteinExistence type="predicted"/>
<evidence type="ECO:0000313" key="2">
    <source>
        <dbReference type="EMBL" id="SCY68863.1"/>
    </source>
</evidence>
<reference evidence="2 3" key="1">
    <citation type="submission" date="2016-10" db="EMBL/GenBank/DDBJ databases">
        <authorList>
            <person name="de Groot N.N."/>
        </authorList>
    </citation>
    <scope>NUCLEOTIDE SEQUENCE [LARGE SCALE GENOMIC DNA]</scope>
    <source>
        <strain evidence="2 3">AA1</strain>
    </source>
</reference>
<evidence type="ECO:0000313" key="3">
    <source>
        <dbReference type="Proteomes" id="UP000198870"/>
    </source>
</evidence>
<organism evidence="2 3">
    <name type="scientific">Desulfoluna spongiiphila</name>
    <dbReference type="NCBI Taxonomy" id="419481"/>
    <lineage>
        <taxon>Bacteria</taxon>
        <taxon>Pseudomonadati</taxon>
        <taxon>Thermodesulfobacteriota</taxon>
        <taxon>Desulfobacteria</taxon>
        <taxon>Desulfobacterales</taxon>
        <taxon>Desulfolunaceae</taxon>
        <taxon>Desulfoluna</taxon>
    </lineage>
</organism>
<dbReference type="STRING" id="419481.SAMN05216233_11693"/>
<sequence>MHHRHPLRPLTTGILSVSFALLLMGCSSPQKIQSAWQPVDTLRIDGQVDEWEEVRPQYYDEDSRLAVRTMNNADSLFICVTVGSRSMARKVMHSGLTLTLDLDDTQEPDVALEIKPSDLPERNAHEKKDPSRSRNTMASPATIAITIPPSGISMALTPSEARKKGIDARMAQDRFDRLVMEAKLNLKTMALMANTTPETKITLGIESPETSPADRSGDKKSGRKGGRGGRGRSRSVATPLKAELEVTLASPDR</sequence>